<dbReference type="SFLD" id="SFLDS00003">
    <property type="entry name" value="Haloacid_Dehalogenase"/>
    <property type="match status" value="1"/>
</dbReference>
<gene>
    <name evidence="1" type="ORF">DFR56_101127</name>
</gene>
<dbReference type="InterPro" id="IPR036412">
    <property type="entry name" value="HAD-like_sf"/>
</dbReference>
<evidence type="ECO:0000313" key="1">
    <source>
        <dbReference type="EMBL" id="PXW90217.1"/>
    </source>
</evidence>
<sequence>MSIEIVFFDIDGTLIDENKKTAKKTLQAIEQLKEKGIQVVFSTGRSPRHIVDVQKMFQIDSYICFNGAFGFHQGETIFNHQLNLETLTKLMDDIKMKDHPIVYLNDEGCYASVEQDKRIATTFERLKEKQPSFQPTIWKDKPIYQAYLYCLPEEQKVYEESHPEIKFTRWHPYAVDINSYNMNKSIGVKSFLHHVQIDPKNAAAFGDHLNDLEMLQYVGYGIAMGDAIQEAKDRADFVTKPLKEDGIYYGLKHLGLIE</sequence>
<dbReference type="PANTHER" id="PTHR10000:SF25">
    <property type="entry name" value="PHOSPHATASE YKRA-RELATED"/>
    <property type="match status" value="1"/>
</dbReference>
<dbReference type="GO" id="GO:0005829">
    <property type="term" value="C:cytosol"/>
    <property type="evidence" value="ECO:0007669"/>
    <property type="project" value="TreeGrafter"/>
</dbReference>
<dbReference type="Pfam" id="PF08282">
    <property type="entry name" value="Hydrolase_3"/>
    <property type="match status" value="1"/>
</dbReference>
<accession>A0A2V3W7C2</accession>
<dbReference type="PANTHER" id="PTHR10000">
    <property type="entry name" value="PHOSPHOSERINE PHOSPHATASE"/>
    <property type="match status" value="1"/>
</dbReference>
<dbReference type="InterPro" id="IPR000150">
    <property type="entry name" value="Cof"/>
</dbReference>
<evidence type="ECO:0000313" key="2">
    <source>
        <dbReference type="Proteomes" id="UP000247978"/>
    </source>
</evidence>
<dbReference type="InterPro" id="IPR023214">
    <property type="entry name" value="HAD_sf"/>
</dbReference>
<reference evidence="1 2" key="1">
    <citation type="submission" date="2018-05" db="EMBL/GenBank/DDBJ databases">
        <title>Genomic Encyclopedia of Type Strains, Phase IV (KMG-IV): sequencing the most valuable type-strain genomes for metagenomic binning, comparative biology and taxonomic classification.</title>
        <authorList>
            <person name="Goeker M."/>
        </authorList>
    </citation>
    <scope>NUCLEOTIDE SEQUENCE [LARGE SCALE GENOMIC DNA]</scope>
    <source>
        <strain evidence="1 2">DSM 28556</strain>
    </source>
</reference>
<dbReference type="Gene3D" id="3.40.50.1000">
    <property type="entry name" value="HAD superfamily/HAD-like"/>
    <property type="match status" value="1"/>
</dbReference>
<comment type="caution">
    <text evidence="1">The sequence shown here is derived from an EMBL/GenBank/DDBJ whole genome shotgun (WGS) entry which is preliminary data.</text>
</comment>
<organism evidence="1 2">
    <name type="scientific">Pseudogracilibacillus auburnensis</name>
    <dbReference type="NCBI Taxonomy" id="1494959"/>
    <lineage>
        <taxon>Bacteria</taxon>
        <taxon>Bacillati</taxon>
        <taxon>Bacillota</taxon>
        <taxon>Bacilli</taxon>
        <taxon>Bacillales</taxon>
        <taxon>Bacillaceae</taxon>
        <taxon>Pseudogracilibacillus</taxon>
    </lineage>
</organism>
<dbReference type="Proteomes" id="UP000247978">
    <property type="component" value="Unassembled WGS sequence"/>
</dbReference>
<protein>
    <recommendedName>
        <fullName evidence="3">Cof subfamily protein (Haloacid dehalogenase superfamily)/HAD superfamily hydrolase (TIGR01484 family)</fullName>
    </recommendedName>
</protein>
<name>A0A2V3W7C2_9BACI</name>
<dbReference type="RefSeq" id="WP_110393493.1">
    <property type="nucleotide sequence ID" value="NZ_JBHUHB010000001.1"/>
</dbReference>
<dbReference type="EMBL" id="QJJQ01000001">
    <property type="protein sequence ID" value="PXW90217.1"/>
    <property type="molecule type" value="Genomic_DNA"/>
</dbReference>
<dbReference type="GO" id="GO:0000287">
    <property type="term" value="F:magnesium ion binding"/>
    <property type="evidence" value="ECO:0007669"/>
    <property type="project" value="TreeGrafter"/>
</dbReference>
<keyword evidence="2" id="KW-1185">Reference proteome</keyword>
<evidence type="ECO:0008006" key="3">
    <source>
        <dbReference type="Google" id="ProtNLM"/>
    </source>
</evidence>
<dbReference type="Gene3D" id="3.30.1240.10">
    <property type="match status" value="1"/>
</dbReference>
<dbReference type="NCBIfam" id="TIGR00099">
    <property type="entry name" value="Cof-subfamily"/>
    <property type="match status" value="1"/>
</dbReference>
<dbReference type="InterPro" id="IPR006379">
    <property type="entry name" value="HAD-SF_hydro_IIB"/>
</dbReference>
<dbReference type="SFLD" id="SFLDG01144">
    <property type="entry name" value="C2.B.4:_PGP_Like"/>
    <property type="match status" value="1"/>
</dbReference>
<dbReference type="AlphaFoldDB" id="A0A2V3W7C2"/>
<dbReference type="SFLD" id="SFLDG01140">
    <property type="entry name" value="C2.B:_Phosphomannomutase_and_P"/>
    <property type="match status" value="1"/>
</dbReference>
<dbReference type="OrthoDB" id="9810101at2"/>
<dbReference type="SUPFAM" id="SSF56784">
    <property type="entry name" value="HAD-like"/>
    <property type="match status" value="1"/>
</dbReference>
<dbReference type="NCBIfam" id="TIGR01484">
    <property type="entry name" value="HAD-SF-IIB"/>
    <property type="match status" value="1"/>
</dbReference>
<proteinExistence type="predicted"/>
<dbReference type="GO" id="GO:0016791">
    <property type="term" value="F:phosphatase activity"/>
    <property type="evidence" value="ECO:0007669"/>
    <property type="project" value="TreeGrafter"/>
</dbReference>